<sequence length="302" mass="33294">MRLQSHCRASGRTRPWTEPGLDLPPVSMETKSAHAWAMLHLLLRLSTHAAFLVSPAAPGSAPDPAVVSSLVGTDVLLPCPCPALSRPSEPHVQWCLDSVGPVLEQRGQQKWTAEELSERAELPQSGRGDCSLRLRDLQVSDGGQYQSFLISESERGDFLCSVKLLVFDHSSVQFKRPGEDLILDLHTPHAMSLAFQGSNSSEWRPLWRRGGPASPRVVKEPLKEQLRLTSVSDSDEGVYKVLDQNGLTVSSTRLSLDQDESTALRFTHRDQLFLRAAAVRSSCCTLPLLLLLFILTSSRLVL</sequence>
<dbReference type="PANTHER" id="PTHR25466:SF11">
    <property type="entry name" value="GALECTIN 17-RELATED"/>
    <property type="match status" value="1"/>
</dbReference>
<dbReference type="GO" id="GO:0009897">
    <property type="term" value="C:external side of plasma membrane"/>
    <property type="evidence" value="ECO:0007669"/>
    <property type="project" value="TreeGrafter"/>
</dbReference>
<keyword evidence="13" id="KW-1185">Reference proteome</keyword>
<evidence type="ECO:0000256" key="3">
    <source>
        <dbReference type="ARBA" id="ARBA00022692"/>
    </source>
</evidence>
<dbReference type="AlphaFoldDB" id="A0A8C6TWS2"/>
<dbReference type="SUPFAM" id="SSF48726">
    <property type="entry name" value="Immunoglobulin"/>
    <property type="match status" value="1"/>
</dbReference>
<dbReference type="GO" id="GO:0031295">
    <property type="term" value="P:T cell costimulation"/>
    <property type="evidence" value="ECO:0007669"/>
    <property type="project" value="TreeGrafter"/>
</dbReference>
<dbReference type="GO" id="GO:0007166">
    <property type="term" value="P:cell surface receptor signaling pathway"/>
    <property type="evidence" value="ECO:0007669"/>
    <property type="project" value="TreeGrafter"/>
</dbReference>
<keyword evidence="8" id="KW-0675">Receptor</keyword>
<reference evidence="12" key="1">
    <citation type="submission" date="2025-08" db="UniProtKB">
        <authorList>
            <consortium name="Ensembl"/>
        </authorList>
    </citation>
    <scope>IDENTIFICATION</scope>
</reference>
<keyword evidence="7" id="KW-1015">Disulfide bond</keyword>
<evidence type="ECO:0000256" key="1">
    <source>
        <dbReference type="ARBA" id="ARBA00004251"/>
    </source>
</evidence>
<dbReference type="InterPro" id="IPR003599">
    <property type="entry name" value="Ig_sub"/>
</dbReference>
<dbReference type="Gene3D" id="2.60.40.10">
    <property type="entry name" value="Immunoglobulins"/>
    <property type="match status" value="1"/>
</dbReference>
<evidence type="ECO:0000256" key="6">
    <source>
        <dbReference type="ARBA" id="ARBA00023136"/>
    </source>
</evidence>
<evidence type="ECO:0000259" key="11">
    <source>
        <dbReference type="PROSITE" id="PS50835"/>
    </source>
</evidence>
<evidence type="ECO:0000313" key="12">
    <source>
        <dbReference type="Ensembl" id="ENSNMLP00000026293.1"/>
    </source>
</evidence>
<keyword evidence="3" id="KW-0812">Transmembrane</keyword>
<evidence type="ECO:0000256" key="10">
    <source>
        <dbReference type="ARBA" id="ARBA00023319"/>
    </source>
</evidence>
<keyword evidence="10" id="KW-0393">Immunoglobulin domain</keyword>
<dbReference type="Pfam" id="PF07686">
    <property type="entry name" value="V-set"/>
    <property type="match status" value="1"/>
</dbReference>
<dbReference type="InterPro" id="IPR036179">
    <property type="entry name" value="Ig-like_dom_sf"/>
</dbReference>
<name>A0A8C6TWS2_9GOBI</name>
<dbReference type="Proteomes" id="UP000694523">
    <property type="component" value="Unplaced"/>
</dbReference>
<evidence type="ECO:0000256" key="9">
    <source>
        <dbReference type="ARBA" id="ARBA00023180"/>
    </source>
</evidence>
<comment type="subcellular location">
    <subcellularLocation>
        <location evidence="1">Cell membrane</location>
        <topology evidence="1">Single-pass type I membrane protein</topology>
    </subcellularLocation>
</comment>
<dbReference type="InterPro" id="IPR007110">
    <property type="entry name" value="Ig-like_dom"/>
</dbReference>
<keyword evidence="2" id="KW-1003">Cell membrane</keyword>
<dbReference type="GO" id="GO:0071222">
    <property type="term" value="P:cellular response to lipopolysaccharide"/>
    <property type="evidence" value="ECO:0007669"/>
    <property type="project" value="TreeGrafter"/>
</dbReference>
<keyword evidence="5" id="KW-1133">Transmembrane helix</keyword>
<dbReference type="GO" id="GO:0042102">
    <property type="term" value="P:positive regulation of T cell proliferation"/>
    <property type="evidence" value="ECO:0007669"/>
    <property type="project" value="TreeGrafter"/>
</dbReference>
<evidence type="ECO:0000256" key="8">
    <source>
        <dbReference type="ARBA" id="ARBA00023170"/>
    </source>
</evidence>
<evidence type="ECO:0000256" key="2">
    <source>
        <dbReference type="ARBA" id="ARBA00022475"/>
    </source>
</evidence>
<dbReference type="InterPro" id="IPR051713">
    <property type="entry name" value="T-cell_Activation_Regulation"/>
</dbReference>
<keyword evidence="6" id="KW-0472">Membrane</keyword>
<dbReference type="Ensembl" id="ENSNMLT00000029378.1">
    <property type="protein sequence ID" value="ENSNMLP00000026293.1"/>
    <property type="gene ID" value="ENSNMLG00000016764.1"/>
</dbReference>
<dbReference type="SMART" id="SM00409">
    <property type="entry name" value="IG"/>
    <property type="match status" value="2"/>
</dbReference>
<proteinExistence type="predicted"/>
<evidence type="ECO:0000256" key="4">
    <source>
        <dbReference type="ARBA" id="ARBA00022729"/>
    </source>
</evidence>
<dbReference type="GO" id="GO:0042130">
    <property type="term" value="P:negative regulation of T cell proliferation"/>
    <property type="evidence" value="ECO:0007669"/>
    <property type="project" value="TreeGrafter"/>
</dbReference>
<protein>
    <recommendedName>
        <fullName evidence="11">Ig-like domain-containing protein</fullName>
    </recommendedName>
</protein>
<accession>A0A8C6TWS2</accession>
<evidence type="ECO:0000256" key="5">
    <source>
        <dbReference type="ARBA" id="ARBA00022989"/>
    </source>
</evidence>
<dbReference type="PROSITE" id="PS50835">
    <property type="entry name" value="IG_LIKE"/>
    <property type="match status" value="1"/>
</dbReference>
<dbReference type="PANTHER" id="PTHR25466">
    <property type="entry name" value="T-LYMPHOCYTE ACTIVATION ANTIGEN"/>
    <property type="match status" value="1"/>
</dbReference>
<evidence type="ECO:0000256" key="7">
    <source>
        <dbReference type="ARBA" id="ARBA00023157"/>
    </source>
</evidence>
<dbReference type="InterPro" id="IPR013783">
    <property type="entry name" value="Ig-like_fold"/>
</dbReference>
<dbReference type="InterPro" id="IPR013106">
    <property type="entry name" value="Ig_V-set"/>
</dbReference>
<keyword evidence="4" id="KW-0732">Signal</keyword>
<keyword evidence="9" id="KW-0325">Glycoprotein</keyword>
<evidence type="ECO:0000313" key="13">
    <source>
        <dbReference type="Proteomes" id="UP000694523"/>
    </source>
</evidence>
<organism evidence="12 13">
    <name type="scientific">Neogobius melanostomus</name>
    <name type="common">round goby</name>
    <dbReference type="NCBI Taxonomy" id="47308"/>
    <lineage>
        <taxon>Eukaryota</taxon>
        <taxon>Metazoa</taxon>
        <taxon>Chordata</taxon>
        <taxon>Craniata</taxon>
        <taxon>Vertebrata</taxon>
        <taxon>Euteleostomi</taxon>
        <taxon>Actinopterygii</taxon>
        <taxon>Neopterygii</taxon>
        <taxon>Teleostei</taxon>
        <taxon>Neoteleostei</taxon>
        <taxon>Acanthomorphata</taxon>
        <taxon>Gobiaria</taxon>
        <taxon>Gobiiformes</taxon>
        <taxon>Gobioidei</taxon>
        <taxon>Gobiidae</taxon>
        <taxon>Benthophilinae</taxon>
        <taxon>Neogobiini</taxon>
        <taxon>Neogobius</taxon>
    </lineage>
</organism>
<feature type="domain" description="Ig-like" evidence="11">
    <location>
        <begin position="58"/>
        <end position="162"/>
    </location>
</feature>
<reference evidence="12" key="2">
    <citation type="submission" date="2025-09" db="UniProtKB">
        <authorList>
            <consortium name="Ensembl"/>
        </authorList>
    </citation>
    <scope>IDENTIFICATION</scope>
</reference>
<dbReference type="GO" id="GO:0006955">
    <property type="term" value="P:immune response"/>
    <property type="evidence" value="ECO:0007669"/>
    <property type="project" value="TreeGrafter"/>
</dbReference>